<accession>A0AAX6I8R3</accession>
<dbReference type="GO" id="GO:0005576">
    <property type="term" value="C:extracellular region"/>
    <property type="evidence" value="ECO:0007669"/>
    <property type="project" value="UniProtKB-SubCell"/>
</dbReference>
<evidence type="ECO:0000256" key="5">
    <source>
        <dbReference type="ARBA" id="ARBA00022525"/>
    </source>
</evidence>
<evidence type="ECO:0000313" key="12">
    <source>
        <dbReference type="Proteomes" id="UP001140949"/>
    </source>
</evidence>
<dbReference type="EMBL" id="JANAVB010004399">
    <property type="protein sequence ID" value="KAJ6848825.1"/>
    <property type="molecule type" value="Genomic_DNA"/>
</dbReference>
<dbReference type="PANTHER" id="PTHR33285">
    <property type="entry name" value="PHYTOSULFOKINES 3"/>
    <property type="match status" value="1"/>
</dbReference>
<dbReference type="AlphaFoldDB" id="A0AAX6I8R3"/>
<evidence type="ECO:0000256" key="1">
    <source>
        <dbReference type="ARBA" id="ARBA00003158"/>
    </source>
</evidence>
<sequence length="49" mass="5728">MINKADHEEDGAANEVLYCEGVSEKECLTRRTLVAHTDYIYTQRDHHKH</sequence>
<dbReference type="InterPro" id="IPR009438">
    <property type="entry name" value="Phytosulfokine"/>
</dbReference>
<keyword evidence="8 10" id="KW-0221">Differentiation</keyword>
<evidence type="ECO:0000313" key="11">
    <source>
        <dbReference type="EMBL" id="KAJ6848825.1"/>
    </source>
</evidence>
<proteinExistence type="inferred from homology"/>
<dbReference type="PANTHER" id="PTHR33285:SF55">
    <property type="entry name" value="PHYTOSULFOKINES 3"/>
    <property type="match status" value="1"/>
</dbReference>
<comment type="caution">
    <text evidence="11">The sequence shown here is derived from an EMBL/GenBank/DDBJ whole genome shotgun (WGS) entry which is preliminary data.</text>
</comment>
<evidence type="ECO:0000256" key="10">
    <source>
        <dbReference type="RuleBase" id="RU368031"/>
    </source>
</evidence>
<keyword evidence="9 10" id="KW-0339">Growth factor</keyword>
<dbReference type="Pfam" id="PF06404">
    <property type="entry name" value="PSK"/>
    <property type="match status" value="1"/>
</dbReference>
<keyword evidence="7 10" id="KW-0732">Signal</keyword>
<evidence type="ECO:0000256" key="4">
    <source>
        <dbReference type="ARBA" id="ARBA00022473"/>
    </source>
</evidence>
<gene>
    <name evidence="11" type="ORF">M6B38_272505</name>
</gene>
<keyword evidence="5 10" id="KW-0964">Secreted</keyword>
<reference evidence="11" key="2">
    <citation type="submission" date="2023-04" db="EMBL/GenBank/DDBJ databases">
        <authorList>
            <person name="Bruccoleri R.E."/>
            <person name="Oakeley E.J."/>
            <person name="Faust A.-M."/>
            <person name="Dessus-Babus S."/>
            <person name="Altorfer M."/>
            <person name="Burckhardt D."/>
            <person name="Oertli M."/>
            <person name="Naumann U."/>
            <person name="Petersen F."/>
            <person name="Wong J."/>
        </authorList>
    </citation>
    <scope>NUCLEOTIDE SEQUENCE</scope>
    <source>
        <strain evidence="11">GSM-AAB239-AS_SAM_17_03QT</strain>
        <tissue evidence="11">Leaf</tissue>
    </source>
</reference>
<comment type="subcellular location">
    <subcellularLocation>
        <location evidence="2 10">Secreted</location>
    </subcellularLocation>
</comment>
<comment type="PTM">
    <text evidence="10">PSK-alpha is produced by endopeptidase digestion. PSK-beta is produced from PSK-alpha by exopeptidase digestion.</text>
</comment>
<dbReference type="GO" id="GO:0030154">
    <property type="term" value="P:cell differentiation"/>
    <property type="evidence" value="ECO:0007669"/>
    <property type="project" value="UniProtKB-UniRule"/>
</dbReference>
<comment type="PTM">
    <text evidence="10">Sulfation is important for activity and for the binding to a putative membrane receptor.</text>
</comment>
<protein>
    <recommendedName>
        <fullName evidence="10">Phytosulfokine</fullName>
    </recommendedName>
    <component>
        <recommendedName>
            <fullName evidence="10">Phytosulfokine-alpha</fullName>
            <shortName evidence="10">PSK-alpha</shortName>
            <shortName evidence="10">Phytosulfokine-a</shortName>
        </recommendedName>
    </component>
    <component>
        <recommendedName>
            <fullName evidence="10">Phytosulfokine-beta</fullName>
            <shortName evidence="10">PSK-beta</shortName>
            <shortName evidence="10">Phytosulfokine-b</shortName>
        </recommendedName>
    </component>
</protein>
<dbReference type="Proteomes" id="UP001140949">
    <property type="component" value="Unassembled WGS sequence"/>
</dbReference>
<comment type="function">
    <text evidence="1 10">Promotes plant cell differentiation, organogenesis and somatic embryogenesis as well as cell proliferation.</text>
</comment>
<dbReference type="GO" id="GO:0008083">
    <property type="term" value="F:growth factor activity"/>
    <property type="evidence" value="ECO:0007669"/>
    <property type="project" value="UniProtKB-UniRule"/>
</dbReference>
<dbReference type="GO" id="GO:0008283">
    <property type="term" value="P:cell population proliferation"/>
    <property type="evidence" value="ECO:0007669"/>
    <property type="project" value="UniProtKB-UniRule"/>
</dbReference>
<evidence type="ECO:0000256" key="9">
    <source>
        <dbReference type="ARBA" id="ARBA00023030"/>
    </source>
</evidence>
<evidence type="ECO:0000256" key="8">
    <source>
        <dbReference type="ARBA" id="ARBA00022782"/>
    </source>
</evidence>
<evidence type="ECO:0000256" key="7">
    <source>
        <dbReference type="ARBA" id="ARBA00022729"/>
    </source>
</evidence>
<organism evidence="11 12">
    <name type="scientific">Iris pallida</name>
    <name type="common">Sweet iris</name>
    <dbReference type="NCBI Taxonomy" id="29817"/>
    <lineage>
        <taxon>Eukaryota</taxon>
        <taxon>Viridiplantae</taxon>
        <taxon>Streptophyta</taxon>
        <taxon>Embryophyta</taxon>
        <taxon>Tracheophyta</taxon>
        <taxon>Spermatophyta</taxon>
        <taxon>Magnoliopsida</taxon>
        <taxon>Liliopsida</taxon>
        <taxon>Asparagales</taxon>
        <taxon>Iridaceae</taxon>
        <taxon>Iridoideae</taxon>
        <taxon>Irideae</taxon>
        <taxon>Iris</taxon>
    </lineage>
</organism>
<comment type="similarity">
    <text evidence="3 10">Belongs to the phytosulfokine family.</text>
</comment>
<name>A0AAX6I8R3_IRIPA</name>
<evidence type="ECO:0000256" key="2">
    <source>
        <dbReference type="ARBA" id="ARBA00004613"/>
    </source>
</evidence>
<keyword evidence="4 10" id="KW-0217">Developmental protein</keyword>
<keyword evidence="6 10" id="KW-0765">Sulfation</keyword>
<evidence type="ECO:0000256" key="3">
    <source>
        <dbReference type="ARBA" id="ARBA00010781"/>
    </source>
</evidence>
<keyword evidence="12" id="KW-1185">Reference proteome</keyword>
<evidence type="ECO:0000256" key="6">
    <source>
        <dbReference type="ARBA" id="ARBA00022641"/>
    </source>
</evidence>
<reference evidence="11" key="1">
    <citation type="journal article" date="2023" name="GigaByte">
        <title>Genome assembly of the bearded iris, Iris pallida Lam.</title>
        <authorList>
            <person name="Bruccoleri R.E."/>
            <person name="Oakeley E.J."/>
            <person name="Faust A.M.E."/>
            <person name="Altorfer M."/>
            <person name="Dessus-Babus S."/>
            <person name="Burckhardt D."/>
            <person name="Oertli M."/>
            <person name="Naumann U."/>
            <person name="Petersen F."/>
            <person name="Wong J."/>
        </authorList>
    </citation>
    <scope>NUCLEOTIDE SEQUENCE</scope>
    <source>
        <strain evidence="11">GSM-AAB239-AS_SAM_17_03QT</strain>
    </source>
</reference>